<sequence length="154" mass="17954">MSETFLYETEIHPDWIDYNGHMRDAFYGLVFSFAVDSFQDEVGFDEAYRKQTGCTIYLLEEHKYYLKEVKVGDRVRVETVVLGSDQKRFHLYLQMIHNGEPVAICEFMLLHVNQHPTPHAEAMPSEIADRLARAKAAAIQDIPFRSRLMALKQR</sequence>
<gene>
    <name evidence="1" type="ORF">GCM10011517_09780</name>
</gene>
<proteinExistence type="predicted"/>
<protein>
    <submittedName>
        <fullName evidence="1">4-hydroxybenzoyl-CoA thioesterase</fullName>
    </submittedName>
</protein>
<evidence type="ECO:0000313" key="2">
    <source>
        <dbReference type="Proteomes" id="UP000606730"/>
    </source>
</evidence>
<dbReference type="InterPro" id="IPR029069">
    <property type="entry name" value="HotDog_dom_sf"/>
</dbReference>
<reference evidence="1" key="1">
    <citation type="journal article" date="2014" name="Int. J. Syst. Evol. Microbiol.">
        <title>Complete genome sequence of Corynebacterium casei LMG S-19264T (=DSM 44701T), isolated from a smear-ripened cheese.</title>
        <authorList>
            <consortium name="US DOE Joint Genome Institute (JGI-PGF)"/>
            <person name="Walter F."/>
            <person name="Albersmeier A."/>
            <person name="Kalinowski J."/>
            <person name="Ruckert C."/>
        </authorList>
    </citation>
    <scope>NUCLEOTIDE SEQUENCE</scope>
    <source>
        <strain evidence="1">CGMCC 1.16012</strain>
    </source>
</reference>
<reference evidence="1" key="2">
    <citation type="submission" date="2020-09" db="EMBL/GenBank/DDBJ databases">
        <authorList>
            <person name="Sun Q."/>
            <person name="Zhou Y."/>
        </authorList>
    </citation>
    <scope>NUCLEOTIDE SEQUENCE</scope>
    <source>
        <strain evidence="1">CGMCC 1.16012</strain>
    </source>
</reference>
<comment type="caution">
    <text evidence="1">The sequence shown here is derived from an EMBL/GenBank/DDBJ whole genome shotgun (WGS) entry which is preliminary data.</text>
</comment>
<dbReference type="EMBL" id="BMKN01000001">
    <property type="protein sequence ID" value="GGE44178.1"/>
    <property type="molecule type" value="Genomic_DNA"/>
</dbReference>
<dbReference type="SUPFAM" id="SSF54637">
    <property type="entry name" value="Thioesterase/thiol ester dehydrase-isomerase"/>
    <property type="match status" value="1"/>
</dbReference>
<dbReference type="OrthoDB" id="9803287at2"/>
<dbReference type="AlphaFoldDB" id="A0A917AD56"/>
<keyword evidence="2" id="KW-1185">Reference proteome</keyword>
<accession>A0A917AD56</accession>
<dbReference type="Gene3D" id="3.10.129.10">
    <property type="entry name" value="Hotdog Thioesterase"/>
    <property type="match status" value="1"/>
</dbReference>
<organism evidence="1 2">
    <name type="scientific">Actibacterium pelagium</name>
    <dbReference type="NCBI Taxonomy" id="2029103"/>
    <lineage>
        <taxon>Bacteria</taxon>
        <taxon>Pseudomonadati</taxon>
        <taxon>Pseudomonadota</taxon>
        <taxon>Alphaproteobacteria</taxon>
        <taxon>Rhodobacterales</taxon>
        <taxon>Roseobacteraceae</taxon>
        <taxon>Actibacterium</taxon>
    </lineage>
</organism>
<evidence type="ECO:0000313" key="1">
    <source>
        <dbReference type="EMBL" id="GGE44178.1"/>
    </source>
</evidence>
<dbReference type="RefSeq" id="WP_158221906.1">
    <property type="nucleotide sequence ID" value="NZ_BMKN01000001.1"/>
</dbReference>
<dbReference type="Pfam" id="PF13279">
    <property type="entry name" value="4HBT_2"/>
    <property type="match status" value="1"/>
</dbReference>
<name>A0A917AD56_9RHOB</name>
<dbReference type="CDD" id="cd00586">
    <property type="entry name" value="4HBT"/>
    <property type="match status" value="1"/>
</dbReference>
<dbReference type="Proteomes" id="UP000606730">
    <property type="component" value="Unassembled WGS sequence"/>
</dbReference>